<dbReference type="GO" id="GO:0016020">
    <property type="term" value="C:membrane"/>
    <property type="evidence" value="ECO:0007669"/>
    <property type="project" value="InterPro"/>
</dbReference>
<feature type="transmembrane region" description="Helical" evidence="1">
    <location>
        <begin position="62"/>
        <end position="83"/>
    </location>
</feature>
<dbReference type="Proteomes" id="UP000599109">
    <property type="component" value="Unassembled WGS sequence"/>
</dbReference>
<keyword evidence="4" id="KW-1185">Reference proteome</keyword>
<comment type="caution">
    <text evidence="3">The sequence shown here is derived from an EMBL/GenBank/DDBJ whole genome shotgun (WGS) entry which is preliminary data.</text>
</comment>
<dbReference type="Pfam" id="PF06580">
    <property type="entry name" value="His_kinase"/>
    <property type="match status" value="1"/>
</dbReference>
<gene>
    <name evidence="3" type="ORF">JJ685_25155</name>
</gene>
<dbReference type="InterPro" id="IPR036890">
    <property type="entry name" value="HATPase_C_sf"/>
</dbReference>
<dbReference type="SUPFAM" id="SSF55874">
    <property type="entry name" value="ATPase domain of HSP90 chaperone/DNA topoisomerase II/histidine kinase"/>
    <property type="match status" value="1"/>
</dbReference>
<keyword evidence="3" id="KW-0808">Transferase</keyword>
<dbReference type="RefSeq" id="WP_201677120.1">
    <property type="nucleotide sequence ID" value="NZ_JAEQNE010000008.1"/>
</dbReference>
<evidence type="ECO:0000256" key="1">
    <source>
        <dbReference type="SAM" id="Phobius"/>
    </source>
</evidence>
<feature type="transmembrane region" description="Helical" evidence="1">
    <location>
        <begin position="130"/>
        <end position="150"/>
    </location>
</feature>
<name>A0A936Z513_9BURK</name>
<evidence type="ECO:0000313" key="4">
    <source>
        <dbReference type="Proteomes" id="UP000599109"/>
    </source>
</evidence>
<feature type="transmembrane region" description="Helical" evidence="1">
    <location>
        <begin position="36"/>
        <end position="56"/>
    </location>
</feature>
<dbReference type="PANTHER" id="PTHR34220:SF7">
    <property type="entry name" value="SENSOR HISTIDINE KINASE YPDA"/>
    <property type="match status" value="1"/>
</dbReference>
<keyword evidence="3" id="KW-0418">Kinase</keyword>
<sequence>MDDSKLLSAFQELSREPAKAAAPRHKAIFDACHMGVVLRAVLFVEAVMGVGAMFGADSLAQWVQRLAILSAAALPGALGWLVVTCSCKWMLARLPDGGQQAFGVALGTVCGLYGCGILALAAPAAGPMPWVASGFTGALLSSVMVVALVLRAKSRLPAETTARLAELQARIRPHFLFNSLNSAIALVREDPAKAETLLEDLSELFRHALVSKGDSATLAEEVRVARHYLAIEQVRFGERLRVEWSIDPRAGSARVPALFLQPLVENAVKHGVDPSPTGADVKVTTQRRGSTVVIRVTNTVPAGQGRRGHGVAQENVRDRLRLLHDVQAQFQTALIDGLYQVRMEVPA</sequence>
<dbReference type="PANTHER" id="PTHR34220">
    <property type="entry name" value="SENSOR HISTIDINE KINASE YPDA"/>
    <property type="match status" value="1"/>
</dbReference>
<reference evidence="3 4" key="1">
    <citation type="journal article" date="2017" name="Int. J. Syst. Evol. Microbiol.">
        <title>Ramlibacter monticola sp. nov., isolated from forest soil.</title>
        <authorList>
            <person name="Chaudhary D.K."/>
            <person name="Kim J."/>
        </authorList>
    </citation>
    <scope>NUCLEOTIDE SEQUENCE [LARGE SCALE GENOMIC DNA]</scope>
    <source>
        <strain evidence="3 4">KACC 19175</strain>
    </source>
</reference>
<dbReference type="InterPro" id="IPR050640">
    <property type="entry name" value="Bact_2-comp_sensor_kinase"/>
</dbReference>
<protein>
    <submittedName>
        <fullName evidence="3">Histidine kinase</fullName>
    </submittedName>
</protein>
<proteinExistence type="predicted"/>
<organism evidence="3 4">
    <name type="scientific">Ramlibacter monticola</name>
    <dbReference type="NCBI Taxonomy" id="1926872"/>
    <lineage>
        <taxon>Bacteria</taxon>
        <taxon>Pseudomonadati</taxon>
        <taxon>Pseudomonadota</taxon>
        <taxon>Betaproteobacteria</taxon>
        <taxon>Burkholderiales</taxon>
        <taxon>Comamonadaceae</taxon>
        <taxon>Ramlibacter</taxon>
    </lineage>
</organism>
<evidence type="ECO:0000313" key="3">
    <source>
        <dbReference type="EMBL" id="MBL0394452.1"/>
    </source>
</evidence>
<evidence type="ECO:0000259" key="2">
    <source>
        <dbReference type="Pfam" id="PF06580"/>
    </source>
</evidence>
<feature type="transmembrane region" description="Helical" evidence="1">
    <location>
        <begin position="104"/>
        <end position="124"/>
    </location>
</feature>
<dbReference type="InterPro" id="IPR010559">
    <property type="entry name" value="Sig_transdc_His_kin_internal"/>
</dbReference>
<dbReference type="EMBL" id="JAEQNE010000008">
    <property type="protein sequence ID" value="MBL0394452.1"/>
    <property type="molecule type" value="Genomic_DNA"/>
</dbReference>
<keyword evidence="1" id="KW-0812">Transmembrane</keyword>
<dbReference type="GO" id="GO:0000155">
    <property type="term" value="F:phosphorelay sensor kinase activity"/>
    <property type="evidence" value="ECO:0007669"/>
    <property type="project" value="InterPro"/>
</dbReference>
<keyword evidence="1" id="KW-0472">Membrane</keyword>
<dbReference type="AlphaFoldDB" id="A0A936Z513"/>
<dbReference type="Gene3D" id="3.30.565.10">
    <property type="entry name" value="Histidine kinase-like ATPase, C-terminal domain"/>
    <property type="match status" value="1"/>
</dbReference>
<accession>A0A936Z513</accession>
<feature type="domain" description="Signal transduction histidine kinase internal region" evidence="2">
    <location>
        <begin position="162"/>
        <end position="240"/>
    </location>
</feature>
<keyword evidence="1" id="KW-1133">Transmembrane helix</keyword>